<evidence type="ECO:0000256" key="3">
    <source>
        <dbReference type="ARBA" id="ARBA00012752"/>
    </source>
</evidence>
<dbReference type="AlphaFoldDB" id="A0A0N5ANJ3"/>
<evidence type="ECO:0000256" key="6">
    <source>
        <dbReference type="ARBA" id="ARBA00022833"/>
    </source>
</evidence>
<dbReference type="InterPro" id="IPR028995">
    <property type="entry name" value="Glyco_hydro_57/38_cen_sf"/>
</dbReference>
<dbReference type="SUPFAM" id="SSF88688">
    <property type="entry name" value="Families 57/38 glycoside transferase middle domain"/>
    <property type="match status" value="1"/>
</dbReference>
<dbReference type="FunFam" id="1.20.1270.50:FF:000002">
    <property type="entry name" value="Alpha-mannosidase"/>
    <property type="match status" value="1"/>
</dbReference>
<dbReference type="InterPro" id="IPR013087">
    <property type="entry name" value="Znf_C2H2_type"/>
</dbReference>
<evidence type="ECO:0000256" key="2">
    <source>
        <dbReference type="ARBA" id="ARBA00009792"/>
    </source>
</evidence>
<dbReference type="FunFam" id="1.20.1270.50:FF:000003">
    <property type="entry name" value="Alpha-mannosidase"/>
    <property type="match status" value="1"/>
</dbReference>
<comment type="catalytic activity">
    <reaction evidence="1">
        <text>Hydrolysis of terminal, non-reducing alpha-D-mannose residues in alpha-D-mannosides.</text>
        <dbReference type="EC" id="3.2.1.24"/>
    </reaction>
</comment>
<protein>
    <recommendedName>
        <fullName evidence="3 10">Alpha-mannosidase</fullName>
        <ecNumber evidence="10">3.2.1.-</ecNumber>
    </recommendedName>
</protein>
<dbReference type="InterPro" id="IPR011330">
    <property type="entry name" value="Glyco_hydro/deAcase_b/a-brl"/>
</dbReference>
<dbReference type="SMART" id="SM00872">
    <property type="entry name" value="Alpha-mann_mid"/>
    <property type="match status" value="1"/>
</dbReference>
<dbReference type="Pfam" id="PF01074">
    <property type="entry name" value="Glyco_hydro_38N"/>
    <property type="match status" value="1"/>
</dbReference>
<comment type="cofactor">
    <cofactor evidence="10">
        <name>Zn(2+)</name>
        <dbReference type="ChEBI" id="CHEBI:29105"/>
    </cofactor>
    <text evidence="10">Binds 1 zinc ion per subunit.</text>
</comment>
<proteinExistence type="inferred from homology"/>
<keyword evidence="12" id="KW-1185">Reference proteome</keyword>
<dbReference type="STRING" id="451379.A0A0N5ANJ3"/>
<dbReference type="InterPro" id="IPR011682">
    <property type="entry name" value="Glyco_hydro_38_C"/>
</dbReference>
<keyword evidence="4 10" id="KW-0479">Metal-binding</keyword>
<feature type="chain" id="PRO_5017849456" description="Alpha-mannosidase" evidence="10">
    <location>
        <begin position="20"/>
        <end position="919"/>
    </location>
</feature>
<dbReference type="CDD" id="cd10810">
    <property type="entry name" value="GH38N_AMII_LAM_like"/>
    <property type="match status" value="1"/>
</dbReference>
<name>A0A0N5ANJ3_9BILA</name>
<dbReference type="GO" id="GO:0030246">
    <property type="term" value="F:carbohydrate binding"/>
    <property type="evidence" value="ECO:0007669"/>
    <property type="project" value="InterPro"/>
</dbReference>
<dbReference type="InterPro" id="IPR027291">
    <property type="entry name" value="Glyco_hydro_38_N_sf"/>
</dbReference>
<dbReference type="GO" id="GO:0006013">
    <property type="term" value="P:mannose metabolic process"/>
    <property type="evidence" value="ECO:0007669"/>
    <property type="project" value="InterPro"/>
</dbReference>
<reference evidence="13" key="1">
    <citation type="submission" date="2017-02" db="UniProtKB">
        <authorList>
            <consortium name="WormBaseParasite"/>
        </authorList>
    </citation>
    <scope>IDENTIFICATION</scope>
</reference>
<evidence type="ECO:0000256" key="4">
    <source>
        <dbReference type="ARBA" id="ARBA00022723"/>
    </source>
</evidence>
<evidence type="ECO:0000256" key="10">
    <source>
        <dbReference type="RuleBase" id="RU361199"/>
    </source>
</evidence>
<sequence length="919" mass="105687">MLSVLFVFIIGYISSTAFADQCSFERCNDHYGSNDTINVHIICHTHDDLGWIKTVDQYYWGSYDFLVPVGVQYILDTVISELKRRPERKFSWAETGFLWRWLHTHDKDDREELDSLIKNGQLEIIGGGWVQNDEAASHYIDIIDQMSFGLRKLNETFGRCAIPKIAWQIDPFGHSREMANLFALMDFDALFFSRYHYLEKDKRLDEKKLEMMWTASDDLNTSIFTGTFYGDSYGPPPGFCFDALCNDEPIMDQKDMEEYNVDRKVQAFLSYVMSQASRQATNHIMLLMGSDFQYTNANKWYSNLDRLIKHVNKRSNETKVRAFYSTPTCYYKAVMAESQVLSTKTDDFFPYASRPHSYWTGYFTSRPTFKGFIRQSTSLLQLAKQFAALSMLEDDKNRNNLNVFRSALALLQHHDAVTGTAKQLVTFDYTKRLSMGWDDGEIVLNNALSKLSDNKFNATICKLCRLMNESICESTSRMSSFAVIVFNPDSHPKSSVIRIPYYRLAAEVTDFTGKLLDSQLSKTPFTSLIKIDASPYQLSVPVQIPALGYTTIYVNGSGEVYSKNRGKQRNSWKTLKPENNEMKSTKISSDCIELLFDRHGYLKAIKNLKTGIQTPLRQEFLYYEGTGSWPFTGQASGAYIFRPTEANPKPLKPGSIFLQVEKGPLVINILQVYSPWISQVIRLYKGKEYVEFEWMVGPIPKEQNNPITKEIITRYSTNIASNGTFYTDSNGRQMMKRRRDYSASYIYMDTEPVSANYYPVNSRIFVKDSELQLTVLTDRSEGGTSLNDGQIELMIHRRAFYDDGYGVEEPLDEYGDNKQGLIASGKHWLFVSNTKQAASIHRSLAFEMLYQPILTFFPIIKQDEILKQFSGLSQQLPRQLHILSLEQWSKNNYLLRIEHIYQKNEDPVLSSGAKVDLKA</sequence>
<dbReference type="Gene3D" id="2.60.40.1360">
    <property type="match status" value="1"/>
</dbReference>
<dbReference type="GO" id="GO:0046872">
    <property type="term" value="F:metal ion binding"/>
    <property type="evidence" value="ECO:0007669"/>
    <property type="project" value="UniProtKB-KW"/>
</dbReference>
<dbReference type="GO" id="GO:0004559">
    <property type="term" value="F:alpha-mannosidase activity"/>
    <property type="evidence" value="ECO:0007669"/>
    <property type="project" value="UniProtKB-EC"/>
</dbReference>
<keyword evidence="9 10" id="KW-0326">Glycosidase</keyword>
<dbReference type="InterPro" id="IPR037094">
    <property type="entry name" value="Glyco_hydro_38_cen_sf"/>
</dbReference>
<dbReference type="Gene3D" id="3.20.110.10">
    <property type="entry name" value="Glycoside hydrolase 38, N terminal domain"/>
    <property type="match status" value="1"/>
</dbReference>
<evidence type="ECO:0000256" key="5">
    <source>
        <dbReference type="ARBA" id="ARBA00022801"/>
    </source>
</evidence>
<dbReference type="Proteomes" id="UP000046393">
    <property type="component" value="Unplaced"/>
</dbReference>
<dbReference type="InterPro" id="IPR013780">
    <property type="entry name" value="Glyco_hydro_b"/>
</dbReference>
<keyword evidence="5 10" id="KW-0378">Hydrolase</keyword>
<dbReference type="FunFam" id="2.70.98.30:FF:000003">
    <property type="entry name" value="Alpha-mannosidase"/>
    <property type="match status" value="1"/>
</dbReference>
<dbReference type="Pfam" id="PF09261">
    <property type="entry name" value="Alpha-mann_mid"/>
    <property type="match status" value="1"/>
</dbReference>
<evidence type="ECO:0000256" key="7">
    <source>
        <dbReference type="ARBA" id="ARBA00023157"/>
    </source>
</evidence>
<dbReference type="InterPro" id="IPR000602">
    <property type="entry name" value="Glyco_hydro_38_N"/>
</dbReference>
<dbReference type="PANTHER" id="PTHR11607:SF3">
    <property type="entry name" value="LYSOSOMAL ALPHA-MANNOSIDASE"/>
    <property type="match status" value="1"/>
</dbReference>
<evidence type="ECO:0000259" key="11">
    <source>
        <dbReference type="PROSITE" id="PS00028"/>
    </source>
</evidence>
<dbReference type="GO" id="GO:0005764">
    <property type="term" value="C:lysosome"/>
    <property type="evidence" value="ECO:0007669"/>
    <property type="project" value="TreeGrafter"/>
</dbReference>
<dbReference type="Gene3D" id="2.70.98.30">
    <property type="entry name" value="Golgi alpha-mannosidase II, domain 4"/>
    <property type="match status" value="1"/>
</dbReference>
<keyword evidence="6 10" id="KW-0862">Zinc</keyword>
<dbReference type="SUPFAM" id="SSF88713">
    <property type="entry name" value="Glycoside hydrolase/deacetylase"/>
    <property type="match status" value="1"/>
</dbReference>
<feature type="signal peptide" evidence="10">
    <location>
        <begin position="1"/>
        <end position="19"/>
    </location>
</feature>
<accession>A0A0N5ANJ3</accession>
<keyword evidence="8" id="KW-0325">Glycoprotein</keyword>
<evidence type="ECO:0000256" key="1">
    <source>
        <dbReference type="ARBA" id="ARBA00000365"/>
    </source>
</evidence>
<dbReference type="WBParaSite" id="SMUV_0000618101-mRNA-1">
    <property type="protein sequence ID" value="SMUV_0000618101-mRNA-1"/>
    <property type="gene ID" value="SMUV_0000618101"/>
</dbReference>
<dbReference type="FunFam" id="3.20.110.10:FF:000001">
    <property type="entry name" value="Alpha-mannosidase"/>
    <property type="match status" value="1"/>
</dbReference>
<dbReference type="EC" id="3.2.1.-" evidence="10"/>
<organism evidence="12 13">
    <name type="scientific">Syphacia muris</name>
    <dbReference type="NCBI Taxonomy" id="451379"/>
    <lineage>
        <taxon>Eukaryota</taxon>
        <taxon>Metazoa</taxon>
        <taxon>Ecdysozoa</taxon>
        <taxon>Nematoda</taxon>
        <taxon>Chromadorea</taxon>
        <taxon>Rhabditida</taxon>
        <taxon>Spirurina</taxon>
        <taxon>Oxyuridomorpha</taxon>
        <taxon>Oxyuroidea</taxon>
        <taxon>Oxyuridae</taxon>
        <taxon>Syphacia</taxon>
    </lineage>
</organism>
<evidence type="ECO:0000313" key="12">
    <source>
        <dbReference type="Proteomes" id="UP000046393"/>
    </source>
</evidence>
<dbReference type="InterPro" id="IPR015341">
    <property type="entry name" value="Glyco_hydro_38_cen"/>
</dbReference>
<comment type="similarity">
    <text evidence="2 10">Belongs to the glycosyl hydrolase 38 family.</text>
</comment>
<dbReference type="InterPro" id="IPR050843">
    <property type="entry name" value="Glycosyl_Hydrlase_38"/>
</dbReference>
<dbReference type="Pfam" id="PF07748">
    <property type="entry name" value="Glyco_hydro_38C"/>
    <property type="match status" value="1"/>
</dbReference>
<keyword evidence="7" id="KW-1015">Disulfide bond</keyword>
<dbReference type="InterPro" id="IPR011013">
    <property type="entry name" value="Gal_mutarotase_sf_dom"/>
</dbReference>
<dbReference type="Gene3D" id="2.60.40.1180">
    <property type="entry name" value="Golgi alpha-mannosidase II"/>
    <property type="match status" value="1"/>
</dbReference>
<evidence type="ECO:0000256" key="8">
    <source>
        <dbReference type="ARBA" id="ARBA00023180"/>
    </source>
</evidence>
<evidence type="ECO:0000313" key="13">
    <source>
        <dbReference type="WBParaSite" id="SMUV_0000618101-mRNA-1"/>
    </source>
</evidence>
<dbReference type="PANTHER" id="PTHR11607">
    <property type="entry name" value="ALPHA-MANNOSIDASE"/>
    <property type="match status" value="1"/>
</dbReference>
<dbReference type="SUPFAM" id="SSF74650">
    <property type="entry name" value="Galactose mutarotase-like"/>
    <property type="match status" value="1"/>
</dbReference>
<evidence type="ECO:0000256" key="9">
    <source>
        <dbReference type="ARBA" id="ARBA00023295"/>
    </source>
</evidence>
<feature type="domain" description="C2H2-type" evidence="11">
    <location>
        <begin position="22"/>
        <end position="46"/>
    </location>
</feature>
<dbReference type="PROSITE" id="PS00028">
    <property type="entry name" value="ZINC_FINGER_C2H2_1"/>
    <property type="match status" value="1"/>
</dbReference>
<keyword evidence="10" id="KW-0732">Signal</keyword>
<dbReference type="Gene3D" id="1.20.1270.50">
    <property type="entry name" value="Glycoside hydrolase family 38, central domain"/>
    <property type="match status" value="2"/>
</dbReference>